<keyword evidence="1" id="KW-0812">Transmembrane</keyword>
<comment type="caution">
    <text evidence="2">The sequence shown here is derived from an EMBL/GenBank/DDBJ whole genome shotgun (WGS) entry which is preliminary data.</text>
</comment>
<dbReference type="Proteomes" id="UP000655366">
    <property type="component" value="Unassembled WGS sequence"/>
</dbReference>
<name>A0A931G9T4_9MICC</name>
<evidence type="ECO:0000256" key="1">
    <source>
        <dbReference type="SAM" id="Phobius"/>
    </source>
</evidence>
<keyword evidence="1" id="KW-1133">Transmembrane helix</keyword>
<dbReference type="RefSeq" id="WP_196395963.1">
    <property type="nucleotide sequence ID" value="NZ_JADNYM010000006.1"/>
</dbReference>
<feature type="transmembrane region" description="Helical" evidence="1">
    <location>
        <begin position="29"/>
        <end position="49"/>
    </location>
</feature>
<proteinExistence type="predicted"/>
<accession>A0A931G9T4</accession>
<dbReference type="AlphaFoldDB" id="A0A931G9T4"/>
<dbReference type="EMBL" id="JADNYM010000006">
    <property type="protein sequence ID" value="MBG0739017.1"/>
    <property type="molecule type" value="Genomic_DNA"/>
</dbReference>
<keyword evidence="3" id="KW-1185">Reference proteome</keyword>
<evidence type="ECO:0000313" key="3">
    <source>
        <dbReference type="Proteomes" id="UP000655366"/>
    </source>
</evidence>
<protein>
    <submittedName>
        <fullName evidence="2">Uncharacterized protein</fullName>
    </submittedName>
</protein>
<reference evidence="2 3" key="1">
    <citation type="submission" date="2020-11" db="EMBL/GenBank/DDBJ databases">
        <title>Arthrobacter antarcticus sp. nov., isolated from Antarctic Soil.</title>
        <authorList>
            <person name="Li J."/>
        </authorList>
    </citation>
    <scope>NUCLEOTIDE SEQUENCE [LARGE SCALE GENOMIC DNA]</scope>
    <source>
        <strain evidence="2 3">Z1-20</strain>
    </source>
</reference>
<sequence>MRYVMAAVAVALLVTGAFQMSGFHWEGLVALLVGGSLWWASLYLSRAAWQAARDGRPGK</sequence>
<gene>
    <name evidence="2" type="ORF">IV500_06330</name>
</gene>
<keyword evidence="1" id="KW-0472">Membrane</keyword>
<evidence type="ECO:0000313" key="2">
    <source>
        <dbReference type="EMBL" id="MBG0739017.1"/>
    </source>
</evidence>
<organism evidence="2 3">
    <name type="scientific">Arthrobacter terrae</name>
    <dbReference type="NCBI Taxonomy" id="2935737"/>
    <lineage>
        <taxon>Bacteria</taxon>
        <taxon>Bacillati</taxon>
        <taxon>Actinomycetota</taxon>
        <taxon>Actinomycetes</taxon>
        <taxon>Micrococcales</taxon>
        <taxon>Micrococcaceae</taxon>
        <taxon>Arthrobacter</taxon>
    </lineage>
</organism>